<gene>
    <name evidence="2" type="ORF">DDR33_15315</name>
</gene>
<sequence>MKLFFIAAFAFVAMGMAGCKNQSSSQSNTDSLAVSGDSSRAPVLSFETTSYDFGKIKEGEKVSYDFKFTNNGKSPLIISNASASCGCTVPEKPDAPIGPGESGVIKVVFNSSGKQGMQNKTVTITSNAQPSTSELVLIG</sequence>
<feature type="chain" id="PRO_5015763312" evidence="1">
    <location>
        <begin position="18"/>
        <end position="139"/>
    </location>
</feature>
<dbReference type="EMBL" id="QEAS01000012">
    <property type="protein sequence ID" value="PWG79779.1"/>
    <property type="molecule type" value="Genomic_DNA"/>
</dbReference>
<dbReference type="RefSeq" id="WP_109416677.1">
    <property type="nucleotide sequence ID" value="NZ_QEAS01000012.1"/>
</dbReference>
<comment type="caution">
    <text evidence="2">The sequence shown here is derived from an EMBL/GenBank/DDBJ whole genome shotgun (WGS) entry which is preliminary data.</text>
</comment>
<dbReference type="AlphaFoldDB" id="A0A2U2PF74"/>
<reference evidence="2 3" key="1">
    <citation type="submission" date="2018-04" db="EMBL/GenBank/DDBJ databases">
        <title>Pedobacter chongqingensis sp. nov., isolated from a rottenly hemp rope.</title>
        <authorList>
            <person name="Cai Y."/>
        </authorList>
    </citation>
    <scope>NUCLEOTIDE SEQUENCE [LARGE SCALE GENOMIC DNA]</scope>
    <source>
        <strain evidence="2 3">FJ4-8</strain>
    </source>
</reference>
<protein>
    <submittedName>
        <fullName evidence="2">DUF1573 domain-containing protein</fullName>
    </submittedName>
</protein>
<dbReference type="PANTHER" id="PTHR37833:SF1">
    <property type="entry name" value="SIGNAL PEPTIDE PROTEIN"/>
    <property type="match status" value="1"/>
</dbReference>
<dbReference type="PANTHER" id="PTHR37833">
    <property type="entry name" value="LIPOPROTEIN-RELATED"/>
    <property type="match status" value="1"/>
</dbReference>
<dbReference type="Gene3D" id="2.60.40.10">
    <property type="entry name" value="Immunoglobulins"/>
    <property type="match status" value="1"/>
</dbReference>
<evidence type="ECO:0000256" key="1">
    <source>
        <dbReference type="SAM" id="SignalP"/>
    </source>
</evidence>
<keyword evidence="1" id="KW-0732">Signal</keyword>
<evidence type="ECO:0000313" key="3">
    <source>
        <dbReference type="Proteomes" id="UP000245647"/>
    </source>
</evidence>
<name>A0A2U2PF74_9SPHI</name>
<proteinExistence type="predicted"/>
<feature type="non-terminal residue" evidence="2">
    <location>
        <position position="139"/>
    </location>
</feature>
<dbReference type="InterPro" id="IPR013783">
    <property type="entry name" value="Ig-like_fold"/>
</dbReference>
<dbReference type="OrthoDB" id="826619at2"/>
<dbReference type="Proteomes" id="UP000245647">
    <property type="component" value="Unassembled WGS sequence"/>
</dbReference>
<dbReference type="InterPro" id="IPR011467">
    <property type="entry name" value="DUF1573"/>
</dbReference>
<organism evidence="2 3">
    <name type="scientific">Pararcticibacter amylolyticus</name>
    <dbReference type="NCBI Taxonomy" id="2173175"/>
    <lineage>
        <taxon>Bacteria</taxon>
        <taxon>Pseudomonadati</taxon>
        <taxon>Bacteroidota</taxon>
        <taxon>Sphingobacteriia</taxon>
        <taxon>Sphingobacteriales</taxon>
        <taxon>Sphingobacteriaceae</taxon>
        <taxon>Pararcticibacter</taxon>
    </lineage>
</organism>
<dbReference type="Pfam" id="PF07610">
    <property type="entry name" value="DUF1573"/>
    <property type="match status" value="1"/>
</dbReference>
<evidence type="ECO:0000313" key="2">
    <source>
        <dbReference type="EMBL" id="PWG79779.1"/>
    </source>
</evidence>
<keyword evidence="3" id="KW-1185">Reference proteome</keyword>
<dbReference type="PROSITE" id="PS51257">
    <property type="entry name" value="PROKAR_LIPOPROTEIN"/>
    <property type="match status" value="1"/>
</dbReference>
<feature type="signal peptide" evidence="1">
    <location>
        <begin position="1"/>
        <end position="17"/>
    </location>
</feature>
<accession>A0A2U2PF74</accession>